<dbReference type="PROSITE" id="PS50949">
    <property type="entry name" value="HTH_GNTR"/>
    <property type="match status" value="1"/>
</dbReference>
<dbReference type="Pfam" id="PF07729">
    <property type="entry name" value="FCD"/>
    <property type="match status" value="1"/>
</dbReference>
<dbReference type="InterPro" id="IPR036390">
    <property type="entry name" value="WH_DNA-bd_sf"/>
</dbReference>
<dbReference type="InterPro" id="IPR008920">
    <property type="entry name" value="TF_FadR/GntR_C"/>
</dbReference>
<dbReference type="Gene3D" id="1.20.120.530">
    <property type="entry name" value="GntR ligand-binding domain-like"/>
    <property type="match status" value="1"/>
</dbReference>
<dbReference type="SMART" id="SM00345">
    <property type="entry name" value="HTH_GNTR"/>
    <property type="match status" value="1"/>
</dbReference>
<dbReference type="PRINTS" id="PR00035">
    <property type="entry name" value="HTHGNTR"/>
</dbReference>
<dbReference type="PANTHER" id="PTHR43537">
    <property type="entry name" value="TRANSCRIPTIONAL REGULATOR, GNTR FAMILY"/>
    <property type="match status" value="1"/>
</dbReference>
<comment type="caution">
    <text evidence="5">The sequence shown here is derived from an EMBL/GenBank/DDBJ whole genome shotgun (WGS) entry which is preliminary data.</text>
</comment>
<evidence type="ECO:0000313" key="5">
    <source>
        <dbReference type="EMBL" id="GAA3869420.1"/>
    </source>
</evidence>
<proteinExistence type="predicted"/>
<dbReference type="InterPro" id="IPR011711">
    <property type="entry name" value="GntR_C"/>
</dbReference>
<dbReference type="InterPro" id="IPR036388">
    <property type="entry name" value="WH-like_DNA-bd_sf"/>
</dbReference>
<dbReference type="SUPFAM" id="SSF48008">
    <property type="entry name" value="GntR ligand-binding domain-like"/>
    <property type="match status" value="1"/>
</dbReference>
<dbReference type="PANTHER" id="PTHR43537:SF50">
    <property type="entry name" value="TRANSCRIPTIONAL REGULATORY PROTEIN"/>
    <property type="match status" value="1"/>
</dbReference>
<dbReference type="SUPFAM" id="SSF46785">
    <property type="entry name" value="Winged helix' DNA-binding domain"/>
    <property type="match status" value="1"/>
</dbReference>
<keyword evidence="1" id="KW-0805">Transcription regulation</keyword>
<dbReference type="Pfam" id="PF00392">
    <property type="entry name" value="GntR"/>
    <property type="match status" value="1"/>
</dbReference>
<dbReference type="InterPro" id="IPR000524">
    <property type="entry name" value="Tscrpt_reg_HTH_GntR"/>
</dbReference>
<organism evidence="5 6">
    <name type="scientific">Celeribacter arenosi</name>
    <dbReference type="NCBI Taxonomy" id="792649"/>
    <lineage>
        <taxon>Bacteria</taxon>
        <taxon>Pseudomonadati</taxon>
        <taxon>Pseudomonadota</taxon>
        <taxon>Alphaproteobacteria</taxon>
        <taxon>Rhodobacterales</taxon>
        <taxon>Roseobacteraceae</taxon>
        <taxon>Celeribacter</taxon>
    </lineage>
</organism>
<sequence length="220" mass="24696">MDPISPQKSVTELVAERIREAIILGSFPLGTKLSEQKLADQLQVSRSPVREALVLLQIEGLVRVLPKRGSFVFSPDARITRDLCEHRIILETACLKLSIERNHKALLKGMREGIDLMESAIKASDTKRYSLGDLSFHRTIIAQSNNTSMIKVYETTIGPLMALRTHLFTITGIQLDRSMQEHTEMLNACTMQDVSKAQAICAKHINHLAEHVLEEKLDLT</sequence>
<reference evidence="6" key="1">
    <citation type="journal article" date="2019" name="Int. J. Syst. Evol. Microbiol.">
        <title>The Global Catalogue of Microorganisms (GCM) 10K type strain sequencing project: providing services to taxonomists for standard genome sequencing and annotation.</title>
        <authorList>
            <consortium name="The Broad Institute Genomics Platform"/>
            <consortium name="The Broad Institute Genome Sequencing Center for Infectious Disease"/>
            <person name="Wu L."/>
            <person name="Ma J."/>
        </authorList>
    </citation>
    <scope>NUCLEOTIDE SEQUENCE [LARGE SCALE GENOMIC DNA]</scope>
    <source>
        <strain evidence="6">JCM 17190</strain>
    </source>
</reference>
<evidence type="ECO:0000256" key="1">
    <source>
        <dbReference type="ARBA" id="ARBA00023015"/>
    </source>
</evidence>
<keyword evidence="3" id="KW-0804">Transcription</keyword>
<evidence type="ECO:0000259" key="4">
    <source>
        <dbReference type="PROSITE" id="PS50949"/>
    </source>
</evidence>
<dbReference type="Proteomes" id="UP001399917">
    <property type="component" value="Unassembled WGS sequence"/>
</dbReference>
<dbReference type="EMBL" id="BAABDF010000007">
    <property type="protein sequence ID" value="GAA3869420.1"/>
    <property type="molecule type" value="Genomic_DNA"/>
</dbReference>
<dbReference type="SMART" id="SM00895">
    <property type="entry name" value="FCD"/>
    <property type="match status" value="1"/>
</dbReference>
<keyword evidence="2" id="KW-0238">DNA-binding</keyword>
<protein>
    <submittedName>
        <fullName evidence="5">GntR family transcriptional regulator</fullName>
    </submittedName>
</protein>
<feature type="domain" description="HTH gntR-type" evidence="4">
    <location>
        <begin position="8"/>
        <end position="75"/>
    </location>
</feature>
<evidence type="ECO:0000256" key="3">
    <source>
        <dbReference type="ARBA" id="ARBA00023163"/>
    </source>
</evidence>
<dbReference type="Gene3D" id="1.10.10.10">
    <property type="entry name" value="Winged helix-like DNA-binding domain superfamily/Winged helix DNA-binding domain"/>
    <property type="match status" value="1"/>
</dbReference>
<accession>A0ABP7K8Y8</accession>
<dbReference type="CDD" id="cd07377">
    <property type="entry name" value="WHTH_GntR"/>
    <property type="match status" value="1"/>
</dbReference>
<name>A0ABP7K8Y8_9RHOB</name>
<evidence type="ECO:0000256" key="2">
    <source>
        <dbReference type="ARBA" id="ARBA00023125"/>
    </source>
</evidence>
<keyword evidence="6" id="KW-1185">Reference proteome</keyword>
<evidence type="ECO:0000313" key="6">
    <source>
        <dbReference type="Proteomes" id="UP001399917"/>
    </source>
</evidence>
<gene>
    <name evidence="5" type="ORF">GCM10022404_19360</name>
</gene>